<comment type="caution">
    <text evidence="3">The sequence shown here is derived from an EMBL/GenBank/DDBJ whole genome shotgun (WGS) entry which is preliminary data.</text>
</comment>
<accession>A0ABR1IRZ5</accession>
<dbReference type="Proteomes" id="UP001498398">
    <property type="component" value="Unassembled WGS sequence"/>
</dbReference>
<gene>
    <name evidence="3" type="ORF">VKT23_017616</name>
</gene>
<feature type="transmembrane region" description="Helical" evidence="1">
    <location>
        <begin position="128"/>
        <end position="150"/>
    </location>
</feature>
<keyword evidence="4" id="KW-1185">Reference proteome</keyword>
<dbReference type="EMBL" id="JBANRG010000073">
    <property type="protein sequence ID" value="KAK7439394.1"/>
    <property type="molecule type" value="Genomic_DNA"/>
</dbReference>
<keyword evidence="1" id="KW-0812">Transmembrane</keyword>
<organism evidence="3 4">
    <name type="scientific">Marasmiellus scandens</name>
    <dbReference type="NCBI Taxonomy" id="2682957"/>
    <lineage>
        <taxon>Eukaryota</taxon>
        <taxon>Fungi</taxon>
        <taxon>Dikarya</taxon>
        <taxon>Basidiomycota</taxon>
        <taxon>Agaricomycotina</taxon>
        <taxon>Agaricomycetes</taxon>
        <taxon>Agaricomycetidae</taxon>
        <taxon>Agaricales</taxon>
        <taxon>Marasmiineae</taxon>
        <taxon>Omphalotaceae</taxon>
        <taxon>Marasmiellus</taxon>
    </lineage>
</organism>
<feature type="chain" id="PRO_5045323773" evidence="2">
    <location>
        <begin position="26"/>
        <end position="151"/>
    </location>
</feature>
<reference evidence="3 4" key="1">
    <citation type="submission" date="2024-01" db="EMBL/GenBank/DDBJ databases">
        <title>A draft genome for the cacao thread blight pathogen Marasmiellus scandens.</title>
        <authorList>
            <person name="Baruah I.K."/>
            <person name="Leung J."/>
            <person name="Bukari Y."/>
            <person name="Amoako-Attah I."/>
            <person name="Meinhardt L.W."/>
            <person name="Bailey B.A."/>
            <person name="Cohen S.P."/>
        </authorList>
    </citation>
    <scope>NUCLEOTIDE SEQUENCE [LARGE SCALE GENOMIC DNA]</scope>
    <source>
        <strain evidence="3 4">GH-19</strain>
    </source>
</reference>
<keyword evidence="1" id="KW-0472">Membrane</keyword>
<evidence type="ECO:0000256" key="2">
    <source>
        <dbReference type="SAM" id="SignalP"/>
    </source>
</evidence>
<protein>
    <submittedName>
        <fullName evidence="3">Uncharacterized protein</fullName>
    </submittedName>
</protein>
<evidence type="ECO:0000313" key="4">
    <source>
        <dbReference type="Proteomes" id="UP001498398"/>
    </source>
</evidence>
<keyword evidence="2" id="KW-0732">Signal</keyword>
<evidence type="ECO:0000256" key="1">
    <source>
        <dbReference type="SAM" id="Phobius"/>
    </source>
</evidence>
<feature type="signal peptide" evidence="2">
    <location>
        <begin position="1"/>
        <end position="25"/>
    </location>
</feature>
<sequence length="151" mass="15206">MLFTGVRFFFSLFAIFGLIAPFVAGTPAEPIEERGIIDTLTSDAVSVGGDFTKAIEGLTTLAPDVVATIVSVGNQVVTVVTDEGGKALTLVQSGVITSVAGHEFTIATSAIASATSNAASSSNGASPFALPCAGLWSMMLGALFGAVFTLA</sequence>
<evidence type="ECO:0000313" key="3">
    <source>
        <dbReference type="EMBL" id="KAK7439394.1"/>
    </source>
</evidence>
<name>A0ABR1IRZ5_9AGAR</name>
<proteinExistence type="predicted"/>
<keyword evidence="1" id="KW-1133">Transmembrane helix</keyword>